<gene>
    <name evidence="2" type="ORF">GDH07_04635</name>
</gene>
<dbReference type="RefSeq" id="WP_085599285.1">
    <property type="nucleotide sequence ID" value="NZ_WHUV01000001.1"/>
</dbReference>
<name>A0A7X1PIQ0_9PSED</name>
<organism evidence="2 3">
    <name type="scientific">Pseudomonas piscis</name>
    <dbReference type="NCBI Taxonomy" id="2614538"/>
    <lineage>
        <taxon>Bacteria</taxon>
        <taxon>Pseudomonadati</taxon>
        <taxon>Pseudomonadota</taxon>
        <taxon>Gammaproteobacteria</taxon>
        <taxon>Pseudomonadales</taxon>
        <taxon>Pseudomonadaceae</taxon>
        <taxon>Pseudomonas</taxon>
    </lineage>
</organism>
<evidence type="ECO:0000313" key="3">
    <source>
        <dbReference type="Proteomes" id="UP000486534"/>
    </source>
</evidence>
<dbReference type="Proteomes" id="UP000486534">
    <property type="component" value="Unassembled WGS sequence"/>
</dbReference>
<proteinExistence type="predicted"/>
<protein>
    <recommendedName>
        <fullName evidence="1">Phage tail assembly chaperone-like domain-containing protein</fullName>
    </recommendedName>
</protein>
<sequence>MNNSTIFFSPSTCGAYLPAIHGSDMPDDVVEVPERYWHSLLSELALSPKKMAARDDGYPVLVDLPAPDAQWLQENERSWRDAQLLQTDGVVARHRDQLEAGVETTLSAAEFASLQQYRQQLRDWPVQQAFPQQALRPQLAVAESISAESRSSSNPLFALFRGKNK</sequence>
<accession>A0A7X1PIQ0</accession>
<evidence type="ECO:0000313" key="2">
    <source>
        <dbReference type="EMBL" id="MQA52612.1"/>
    </source>
</evidence>
<feature type="domain" description="Phage tail assembly chaperone-like" evidence="1">
    <location>
        <begin position="74"/>
        <end position="138"/>
    </location>
</feature>
<dbReference type="InterPro" id="IPR031893">
    <property type="entry name" value="Phage_tail_APC"/>
</dbReference>
<dbReference type="AlphaFoldDB" id="A0A7X1PIQ0"/>
<comment type="caution">
    <text evidence="2">The sequence shown here is derived from an EMBL/GenBank/DDBJ whole genome shotgun (WGS) entry which is preliminary data.</text>
</comment>
<reference evidence="2 3" key="1">
    <citation type="submission" date="2019-10" db="EMBL/GenBank/DDBJ databases">
        <title>Pseudomonas dajingensis sp. nov., isolated from the profound head ulcers of farmed Murray cod (Maccullochella peelii peelii).</title>
        <authorList>
            <person name="Liu Y."/>
        </authorList>
    </citation>
    <scope>NUCLEOTIDE SEQUENCE [LARGE SCALE GENOMIC DNA]</scope>
    <source>
        <strain evidence="2 3">MC042</strain>
    </source>
</reference>
<dbReference type="EMBL" id="WHUV01000001">
    <property type="protein sequence ID" value="MQA52612.1"/>
    <property type="molecule type" value="Genomic_DNA"/>
</dbReference>
<evidence type="ECO:0000259" key="1">
    <source>
        <dbReference type="Pfam" id="PF16778"/>
    </source>
</evidence>
<dbReference type="Pfam" id="PF16778">
    <property type="entry name" value="Phage_tail_APC"/>
    <property type="match status" value="1"/>
</dbReference>